<evidence type="ECO:0000313" key="4">
    <source>
        <dbReference type="EMBL" id="SFT33767.1"/>
    </source>
</evidence>
<accession>A0A1I6X6D0</accession>
<dbReference type="SUPFAM" id="SSF55781">
    <property type="entry name" value="GAF domain-like"/>
    <property type="match status" value="1"/>
</dbReference>
<feature type="region of interest" description="Disordered" evidence="2">
    <location>
        <begin position="1"/>
        <end position="23"/>
    </location>
</feature>
<dbReference type="STRING" id="1296565.SAMN05660657_00177"/>
<dbReference type="PANTHER" id="PTHR43156">
    <property type="entry name" value="STAGE II SPORULATION PROTEIN E-RELATED"/>
    <property type="match status" value="1"/>
</dbReference>
<dbReference type="SMART" id="SM00091">
    <property type="entry name" value="PAS"/>
    <property type="match status" value="2"/>
</dbReference>
<dbReference type="SMART" id="SM00331">
    <property type="entry name" value="PP2C_SIG"/>
    <property type="match status" value="1"/>
</dbReference>
<protein>
    <submittedName>
        <fullName evidence="4">GAF domain-containing protein</fullName>
    </submittedName>
</protein>
<keyword evidence="5" id="KW-1185">Reference proteome</keyword>
<evidence type="ECO:0000259" key="3">
    <source>
        <dbReference type="PROSITE" id="PS50112"/>
    </source>
</evidence>
<dbReference type="Gene3D" id="2.10.70.100">
    <property type="match status" value="1"/>
</dbReference>
<dbReference type="InterPro" id="IPR029016">
    <property type="entry name" value="GAF-like_dom_sf"/>
</dbReference>
<reference evidence="5" key="1">
    <citation type="submission" date="2016-10" db="EMBL/GenBank/DDBJ databases">
        <authorList>
            <person name="Varghese N."/>
            <person name="Submissions S."/>
        </authorList>
    </citation>
    <scope>NUCLEOTIDE SEQUENCE [LARGE SCALE GENOMIC DNA]</scope>
    <source>
        <strain evidence="5">DSM 46136</strain>
    </source>
</reference>
<feature type="region of interest" description="Disordered" evidence="2">
    <location>
        <begin position="687"/>
        <end position="711"/>
    </location>
</feature>
<evidence type="ECO:0000256" key="1">
    <source>
        <dbReference type="ARBA" id="ARBA00022801"/>
    </source>
</evidence>
<dbReference type="Pfam" id="PF08447">
    <property type="entry name" value="PAS_3"/>
    <property type="match status" value="1"/>
</dbReference>
<dbReference type="RefSeq" id="WP_245784367.1">
    <property type="nucleotide sequence ID" value="NZ_FPBA01000001.1"/>
</dbReference>
<dbReference type="InterPro" id="IPR013655">
    <property type="entry name" value="PAS_fold_3"/>
</dbReference>
<dbReference type="Proteomes" id="UP000199546">
    <property type="component" value="Unassembled WGS sequence"/>
</dbReference>
<dbReference type="PANTHER" id="PTHR43156:SF2">
    <property type="entry name" value="STAGE II SPORULATION PROTEIN E"/>
    <property type="match status" value="1"/>
</dbReference>
<dbReference type="PROSITE" id="PS50112">
    <property type="entry name" value="PAS"/>
    <property type="match status" value="1"/>
</dbReference>
<dbReference type="Pfam" id="PF07228">
    <property type="entry name" value="SpoIIE"/>
    <property type="match status" value="1"/>
</dbReference>
<dbReference type="InterPro" id="IPR001932">
    <property type="entry name" value="PPM-type_phosphatase-like_dom"/>
</dbReference>
<dbReference type="InterPro" id="IPR052016">
    <property type="entry name" value="Bact_Sigma-Reg"/>
</dbReference>
<dbReference type="SMART" id="SM00065">
    <property type="entry name" value="GAF"/>
    <property type="match status" value="1"/>
</dbReference>
<dbReference type="SUPFAM" id="SSF81606">
    <property type="entry name" value="PP2C-like"/>
    <property type="match status" value="1"/>
</dbReference>
<proteinExistence type="predicted"/>
<dbReference type="Gene3D" id="3.30.450.20">
    <property type="entry name" value="PAS domain"/>
    <property type="match status" value="2"/>
</dbReference>
<dbReference type="CDD" id="cd00130">
    <property type="entry name" value="PAS"/>
    <property type="match status" value="2"/>
</dbReference>
<sequence length="711" mass="76059">MTGKGTVGDAGQTRPLGSAPARRHVDEMATSLRGELAMQAAGIGTFDWDLVTGVLDWDERLVALFGYDDATFERSIEGFTARLHPDDRAEVTAALQTAIDRCGDFSALYRICLPGGAIRWVSAQGRALSGVDGVATRLLGAAYDVTEQRGDALGVAEVLEAMPAGFYSLSPGWRFTHVNAEAERLLSRRREDLLGEVIWDAFPAAVSSLFEESYRRAVETGQPVSFEAHYPAPLDGWYELRAWPTADGLSVYFIEVTDRVRAQEELRRTAERTLTVARISTELAGSMDADVATGQVPRMVVPALADACIVSVLDEHGHTRAVSSWHADEDSRDLLQRYARSRAAALAGIPAVVRTLTTGEPLHLTGEQAVATTPAGEPQELLSRLAPTAALALPLRGRSQTLGLVSLLYTDGRGPTADEVTTLRDVAERLGMALDNARLYGAQRQLALQLQHSMLTAPPEPDHAEIVVRYFPAAEAAAVGGDWYDAFLQADGATTLVIGDVAGHDSAAAATMGQLRSLVRGIALSTGAGPAAVLSDLDRAMELLRFRTLATAAVARFEQTRSEIAGGTTRMRWSNAGHTPPILLTPGGEVRLLATERADMLLGVDPEAPRRESVVELERGSTVLLYTDGLVERRDADLDAGTARLAAALADFGDRPLQELCDVLVHHMVDGHLDDDVALVAVRLHPQDRPRPPAAGPTDVPASVPADPAGA</sequence>
<name>A0A1I6X6D0_9ACTN</name>
<dbReference type="EMBL" id="FPBA01000001">
    <property type="protein sequence ID" value="SFT33767.1"/>
    <property type="molecule type" value="Genomic_DNA"/>
</dbReference>
<dbReference type="Pfam" id="PF01590">
    <property type="entry name" value="GAF"/>
    <property type="match status" value="1"/>
</dbReference>
<feature type="domain" description="PAS" evidence="3">
    <location>
        <begin position="151"/>
        <end position="221"/>
    </location>
</feature>
<dbReference type="SUPFAM" id="SSF55785">
    <property type="entry name" value="PYP-like sensor domain (PAS domain)"/>
    <property type="match status" value="2"/>
</dbReference>
<dbReference type="Gene3D" id="3.30.450.40">
    <property type="match status" value="1"/>
</dbReference>
<dbReference type="GO" id="GO:0016791">
    <property type="term" value="F:phosphatase activity"/>
    <property type="evidence" value="ECO:0007669"/>
    <property type="project" value="TreeGrafter"/>
</dbReference>
<evidence type="ECO:0000313" key="5">
    <source>
        <dbReference type="Proteomes" id="UP000199546"/>
    </source>
</evidence>
<evidence type="ECO:0000256" key="2">
    <source>
        <dbReference type="SAM" id="MobiDB-lite"/>
    </source>
</evidence>
<dbReference type="AlphaFoldDB" id="A0A1I6X6D0"/>
<dbReference type="InterPro" id="IPR036457">
    <property type="entry name" value="PPM-type-like_dom_sf"/>
</dbReference>
<gene>
    <name evidence="4" type="ORF">SAMN05660657_00177</name>
</gene>
<dbReference type="InterPro" id="IPR003018">
    <property type="entry name" value="GAF"/>
</dbReference>
<organism evidence="4 5">
    <name type="scientific">Geodermatophilus amargosae</name>
    <dbReference type="NCBI Taxonomy" id="1296565"/>
    <lineage>
        <taxon>Bacteria</taxon>
        <taxon>Bacillati</taxon>
        <taxon>Actinomycetota</taxon>
        <taxon>Actinomycetes</taxon>
        <taxon>Geodermatophilales</taxon>
        <taxon>Geodermatophilaceae</taxon>
        <taxon>Geodermatophilus</taxon>
    </lineage>
</organism>
<dbReference type="Gene3D" id="3.60.40.10">
    <property type="entry name" value="PPM-type phosphatase domain"/>
    <property type="match status" value="1"/>
</dbReference>
<dbReference type="InterPro" id="IPR000014">
    <property type="entry name" value="PAS"/>
</dbReference>
<dbReference type="InterPro" id="IPR035965">
    <property type="entry name" value="PAS-like_dom_sf"/>
</dbReference>
<dbReference type="InterPro" id="IPR013656">
    <property type="entry name" value="PAS_4"/>
</dbReference>
<keyword evidence="1" id="KW-0378">Hydrolase</keyword>
<dbReference type="Pfam" id="PF08448">
    <property type="entry name" value="PAS_4"/>
    <property type="match status" value="1"/>
</dbReference>